<keyword evidence="2" id="KW-0472">Membrane</keyword>
<comment type="caution">
    <text evidence="3">The sequence shown here is derived from an EMBL/GenBank/DDBJ whole genome shotgun (WGS) entry which is preliminary data.</text>
</comment>
<evidence type="ECO:0000313" key="4">
    <source>
        <dbReference type="Proteomes" id="UP001612741"/>
    </source>
</evidence>
<feature type="compositionally biased region" description="Pro residues" evidence="1">
    <location>
        <begin position="90"/>
        <end position="147"/>
    </location>
</feature>
<keyword evidence="2" id="KW-1133">Transmembrane helix</keyword>
<name>A0ABW7Z0I7_9ACTN</name>
<reference evidence="3 4" key="1">
    <citation type="submission" date="2024-10" db="EMBL/GenBank/DDBJ databases">
        <title>The Natural Products Discovery Center: Release of the First 8490 Sequenced Strains for Exploring Actinobacteria Biosynthetic Diversity.</title>
        <authorList>
            <person name="Kalkreuter E."/>
            <person name="Kautsar S.A."/>
            <person name="Yang D."/>
            <person name="Bader C.D."/>
            <person name="Teijaro C.N."/>
            <person name="Fluegel L."/>
            <person name="Davis C.M."/>
            <person name="Simpson J.R."/>
            <person name="Lauterbach L."/>
            <person name="Steele A.D."/>
            <person name="Gui C."/>
            <person name="Meng S."/>
            <person name="Li G."/>
            <person name="Viehrig K."/>
            <person name="Ye F."/>
            <person name="Su P."/>
            <person name="Kiefer A.F."/>
            <person name="Nichols A."/>
            <person name="Cepeda A.J."/>
            <person name="Yan W."/>
            <person name="Fan B."/>
            <person name="Jiang Y."/>
            <person name="Adhikari A."/>
            <person name="Zheng C.-J."/>
            <person name="Schuster L."/>
            <person name="Cowan T.M."/>
            <person name="Smanski M.J."/>
            <person name="Chevrette M.G."/>
            <person name="De Carvalho L.P.S."/>
            <person name="Shen B."/>
        </authorList>
    </citation>
    <scope>NUCLEOTIDE SEQUENCE [LARGE SCALE GENOMIC DNA]</scope>
    <source>
        <strain evidence="3 4">NPDC050545</strain>
    </source>
</reference>
<protein>
    <submittedName>
        <fullName evidence="3">Uncharacterized protein</fullName>
    </submittedName>
</protein>
<evidence type="ECO:0000256" key="1">
    <source>
        <dbReference type="SAM" id="MobiDB-lite"/>
    </source>
</evidence>
<evidence type="ECO:0000256" key="2">
    <source>
        <dbReference type="SAM" id="Phobius"/>
    </source>
</evidence>
<keyword evidence="2" id="KW-0812">Transmembrane</keyword>
<proteinExistence type="predicted"/>
<feature type="transmembrane region" description="Helical" evidence="2">
    <location>
        <begin position="186"/>
        <end position="207"/>
    </location>
</feature>
<feature type="compositionally biased region" description="Low complexity" evidence="1">
    <location>
        <begin position="40"/>
        <end position="58"/>
    </location>
</feature>
<dbReference type="RefSeq" id="WP_397086408.1">
    <property type="nucleotide sequence ID" value="NZ_JBITGY010000008.1"/>
</dbReference>
<accession>A0ABW7Z0I7</accession>
<dbReference type="PRINTS" id="PR01217">
    <property type="entry name" value="PRICHEXTENSN"/>
</dbReference>
<dbReference type="Proteomes" id="UP001612741">
    <property type="component" value="Unassembled WGS sequence"/>
</dbReference>
<feature type="compositionally biased region" description="Acidic residues" evidence="1">
    <location>
        <begin position="16"/>
        <end position="26"/>
    </location>
</feature>
<sequence length="410" mass="43025">MSADDTVQMPRIVLPEELEPEPEEADQNTTVHVRRPARPKAPAEAPADAPADVPAEAPGQVSAEVSGQVSAEVSGEVDDSTTMYVRRPTPKPTPPPSSPTPPASKPVPPPSSPTPPPSEPVPPPSKPAPPRPAPPARRPSTPVPPAPREAKAASETVTVPRVAGPRMPAIPPPPPKRGFSEIPFRVVYMVGAIIATVLALVLIFVIFGGDTPERSVRRASGTPALAGGGPGAEVTLPPVPATKVFPAYAGKAAVVIGLVADTETGIVYPRLGVPWKAKSYAPFTVAQRIGKVARPYTMIVSAKYPITAPKTKPAEETGYRELAVRAARWSLRSQFPAGATLTWTGSQPLATGTGWLLGYRVAHGSTFSEALVAVVEVGKRKPAMLLATVPDTRKAQWRDLATLVKGVRPL</sequence>
<feature type="region of interest" description="Disordered" evidence="1">
    <location>
        <begin position="1"/>
        <end position="176"/>
    </location>
</feature>
<dbReference type="EMBL" id="JBITGY010000008">
    <property type="protein sequence ID" value="MFI6501675.1"/>
    <property type="molecule type" value="Genomic_DNA"/>
</dbReference>
<organism evidence="3 4">
    <name type="scientific">Nonomuraea typhae</name>
    <dbReference type="NCBI Taxonomy" id="2603600"/>
    <lineage>
        <taxon>Bacteria</taxon>
        <taxon>Bacillati</taxon>
        <taxon>Actinomycetota</taxon>
        <taxon>Actinomycetes</taxon>
        <taxon>Streptosporangiales</taxon>
        <taxon>Streptosporangiaceae</taxon>
        <taxon>Nonomuraea</taxon>
    </lineage>
</organism>
<evidence type="ECO:0000313" key="3">
    <source>
        <dbReference type="EMBL" id="MFI6501675.1"/>
    </source>
</evidence>
<gene>
    <name evidence="3" type="ORF">ACIBG2_30145</name>
</gene>
<keyword evidence="4" id="KW-1185">Reference proteome</keyword>